<name>A0A8H7VJL9_9FUNG</name>
<feature type="compositionally biased region" description="Low complexity" evidence="2">
    <location>
        <begin position="10"/>
        <end position="24"/>
    </location>
</feature>
<dbReference type="PANTHER" id="PTHR31315:SF1">
    <property type="entry name" value="PROTEIN SIP5"/>
    <property type="match status" value="1"/>
</dbReference>
<dbReference type="GO" id="GO:0005737">
    <property type="term" value="C:cytoplasm"/>
    <property type="evidence" value="ECO:0007669"/>
    <property type="project" value="TreeGrafter"/>
</dbReference>
<comment type="caution">
    <text evidence="3">The sequence shown here is derived from an EMBL/GenBank/DDBJ whole genome shotgun (WGS) entry which is preliminary data.</text>
</comment>
<feature type="compositionally biased region" description="Low complexity" evidence="2">
    <location>
        <begin position="337"/>
        <end position="354"/>
    </location>
</feature>
<feature type="region of interest" description="Disordered" evidence="2">
    <location>
        <begin position="326"/>
        <end position="396"/>
    </location>
</feature>
<organism evidence="3 4">
    <name type="scientific">Circinella minor</name>
    <dbReference type="NCBI Taxonomy" id="1195481"/>
    <lineage>
        <taxon>Eukaryota</taxon>
        <taxon>Fungi</taxon>
        <taxon>Fungi incertae sedis</taxon>
        <taxon>Mucoromycota</taxon>
        <taxon>Mucoromycotina</taxon>
        <taxon>Mucoromycetes</taxon>
        <taxon>Mucorales</taxon>
        <taxon>Lichtheimiaceae</taxon>
        <taxon>Circinella</taxon>
    </lineage>
</organism>
<reference evidence="3 4" key="1">
    <citation type="submission" date="2020-12" db="EMBL/GenBank/DDBJ databases">
        <title>Metabolic potential, ecology and presence of endohyphal bacteria is reflected in genomic diversity of Mucoromycotina.</title>
        <authorList>
            <person name="Muszewska A."/>
            <person name="Okrasinska A."/>
            <person name="Steczkiewicz K."/>
            <person name="Drgas O."/>
            <person name="Orlowska M."/>
            <person name="Perlinska-Lenart U."/>
            <person name="Aleksandrzak-Piekarczyk T."/>
            <person name="Szatraj K."/>
            <person name="Zielenkiewicz U."/>
            <person name="Pilsyk S."/>
            <person name="Malc E."/>
            <person name="Mieczkowski P."/>
            <person name="Kruszewska J.S."/>
            <person name="Biernat P."/>
            <person name="Pawlowska J."/>
        </authorList>
    </citation>
    <scope>NUCLEOTIDE SEQUENCE [LARGE SCALE GENOMIC DNA]</scope>
    <source>
        <strain evidence="3 4">CBS 142.35</strain>
    </source>
</reference>
<feature type="region of interest" description="Disordered" evidence="2">
    <location>
        <begin position="67"/>
        <end position="110"/>
    </location>
</feature>
<dbReference type="AlphaFoldDB" id="A0A8H7VJL9"/>
<feature type="compositionally biased region" description="Low complexity" evidence="2">
    <location>
        <begin position="264"/>
        <end position="274"/>
    </location>
</feature>
<feature type="region of interest" description="Disordered" evidence="2">
    <location>
        <begin position="189"/>
        <end position="277"/>
    </location>
</feature>
<feature type="compositionally biased region" description="Polar residues" evidence="2">
    <location>
        <begin position="368"/>
        <end position="396"/>
    </location>
</feature>
<feature type="region of interest" description="Disordered" evidence="2">
    <location>
        <begin position="1"/>
        <end position="28"/>
    </location>
</feature>
<evidence type="ECO:0008006" key="5">
    <source>
        <dbReference type="Google" id="ProtNLM"/>
    </source>
</evidence>
<dbReference type="OrthoDB" id="21471at2759"/>
<feature type="compositionally biased region" description="Low complexity" evidence="2">
    <location>
        <begin position="92"/>
        <end position="105"/>
    </location>
</feature>
<evidence type="ECO:0000256" key="1">
    <source>
        <dbReference type="ARBA" id="ARBA00010402"/>
    </source>
</evidence>
<evidence type="ECO:0000313" key="4">
    <source>
        <dbReference type="Proteomes" id="UP000646827"/>
    </source>
</evidence>
<keyword evidence="4" id="KW-1185">Reference proteome</keyword>
<dbReference type="Proteomes" id="UP000646827">
    <property type="component" value="Unassembled WGS sequence"/>
</dbReference>
<feature type="compositionally biased region" description="Basic and acidic residues" evidence="2">
    <location>
        <begin position="232"/>
        <end position="252"/>
    </location>
</feature>
<proteinExistence type="inferred from homology"/>
<evidence type="ECO:0000256" key="2">
    <source>
        <dbReference type="SAM" id="MobiDB-lite"/>
    </source>
</evidence>
<dbReference type="EMBL" id="JAEPRB010000071">
    <property type="protein sequence ID" value="KAG2222965.1"/>
    <property type="molecule type" value="Genomic_DNA"/>
</dbReference>
<comment type="similarity">
    <text evidence="1">Belongs to the SIP5 family.</text>
</comment>
<gene>
    <name evidence="3" type="ORF">INT45_012943</name>
</gene>
<protein>
    <recommendedName>
        <fullName evidence="5">RING-type domain-containing protein</fullName>
    </recommendedName>
</protein>
<dbReference type="InterPro" id="IPR039301">
    <property type="entry name" value="Sip5/DA2"/>
</dbReference>
<dbReference type="CDD" id="cd24139">
    <property type="entry name" value="SIP5-like"/>
    <property type="match status" value="1"/>
</dbReference>
<evidence type="ECO:0000313" key="3">
    <source>
        <dbReference type="EMBL" id="KAG2222965.1"/>
    </source>
</evidence>
<accession>A0A8H7VJL9</accession>
<dbReference type="PANTHER" id="PTHR31315">
    <property type="entry name" value="PROTEIN SIP5"/>
    <property type="match status" value="1"/>
</dbReference>
<sequence>MGSNSSREIGNNNTSRRSNGRSSSKQQAIVQEYVDYGTTLPNGLYKAQQDYNIKNVRKLIRERKLSPFYKGFNDPPESRPEDSNSSPQLPQTTTITNNTNRPRNNSVAQEDLKKRTLYNNPVECPICFLYYPSNINHSRCCDQPICTECFLQIKRPIETPSLPAACPFCMEDNFGIIYELPAWSDKYRTVPTSPQSTSSSNNDNDNDGSKDSPRHTTSGVSDGMVPRRKSINHHDPDVVLVDHVRPNWREAPVRTGRSRHNSESRGSNNNNSNGFLRVASPLFTRPGRSASSAAHSDYHHYLAAMRDMNLDLEEYMVMEAIRMSLAEQEQQQERGTDNNSNNNIDSSSTTNINDNDNDNRNDNGDGSQEQNQQRQSPPITENNNNSTSLTASHDSS</sequence>